<dbReference type="Proteomes" id="UP000078200">
    <property type="component" value="Unassembled WGS sequence"/>
</dbReference>
<dbReference type="VEuPathDB" id="VectorBase:GAUT035796"/>
<keyword evidence="2" id="KW-1185">Reference proteome</keyword>
<proteinExistence type="predicted"/>
<name>A0A1A9VFQ7_GLOAU</name>
<organism evidence="1 2">
    <name type="scientific">Glossina austeni</name>
    <name type="common">Savannah tsetse fly</name>
    <dbReference type="NCBI Taxonomy" id="7395"/>
    <lineage>
        <taxon>Eukaryota</taxon>
        <taxon>Metazoa</taxon>
        <taxon>Ecdysozoa</taxon>
        <taxon>Arthropoda</taxon>
        <taxon>Hexapoda</taxon>
        <taxon>Insecta</taxon>
        <taxon>Pterygota</taxon>
        <taxon>Neoptera</taxon>
        <taxon>Endopterygota</taxon>
        <taxon>Diptera</taxon>
        <taxon>Brachycera</taxon>
        <taxon>Muscomorpha</taxon>
        <taxon>Hippoboscoidea</taxon>
        <taxon>Glossinidae</taxon>
        <taxon>Glossina</taxon>
    </lineage>
</organism>
<dbReference type="AlphaFoldDB" id="A0A1A9VFQ7"/>
<sequence>MKVQILLRTGQVNCNDNAKSINNAYVNVTANANADANTGAGDEAKGNGKRNAYVNAGDVNNKAMLMPKGLWPTNANVNKNAVTVRIMLIAALRQYPNLKMGDANANARPNVNIMDIQVNDKIITLLLLMLMMCKAEDDSLPSWAFFANYYKCDEKKRQITIIVRSTEVELWERIQEDRGVT</sequence>
<dbReference type="EnsemblMetazoa" id="GAUT035796-RA">
    <property type="protein sequence ID" value="GAUT035796-PA"/>
    <property type="gene ID" value="GAUT035796"/>
</dbReference>
<accession>A0A1A9VFQ7</accession>
<reference evidence="1" key="1">
    <citation type="submission" date="2020-05" db="UniProtKB">
        <authorList>
            <consortium name="EnsemblMetazoa"/>
        </authorList>
    </citation>
    <scope>IDENTIFICATION</scope>
    <source>
        <strain evidence="1">TTRI</strain>
    </source>
</reference>
<protein>
    <submittedName>
        <fullName evidence="1">Uncharacterized protein</fullName>
    </submittedName>
</protein>
<evidence type="ECO:0000313" key="2">
    <source>
        <dbReference type="Proteomes" id="UP000078200"/>
    </source>
</evidence>
<evidence type="ECO:0000313" key="1">
    <source>
        <dbReference type="EnsemblMetazoa" id="GAUT035796-PA"/>
    </source>
</evidence>